<evidence type="ECO:0000256" key="1">
    <source>
        <dbReference type="ARBA" id="ARBA00022729"/>
    </source>
</evidence>
<feature type="repeat" description="CSPG" evidence="5">
    <location>
        <begin position="1122"/>
        <end position="1213"/>
    </location>
</feature>
<dbReference type="InParanoid" id="D6W7Z2"/>
<dbReference type="PROSITE" id="PS50025">
    <property type="entry name" value="LAM_G_DOMAIN"/>
    <property type="match status" value="2"/>
</dbReference>
<dbReference type="HOGENOM" id="CLU_000473_1_0_1"/>
<evidence type="ECO:0000256" key="7">
    <source>
        <dbReference type="SAM" id="SignalP"/>
    </source>
</evidence>
<feature type="repeat" description="CSPG" evidence="5">
    <location>
        <begin position="668"/>
        <end position="762"/>
    </location>
</feature>
<feature type="repeat" description="CSPG" evidence="5">
    <location>
        <begin position="559"/>
        <end position="651"/>
    </location>
</feature>
<dbReference type="eggNOG" id="KOG3597">
    <property type="taxonomic scope" value="Eukaryota"/>
</dbReference>
<dbReference type="Pfam" id="PF00054">
    <property type="entry name" value="Laminin_G_1"/>
    <property type="match status" value="1"/>
</dbReference>
<feature type="domain" description="Laminin G" evidence="8">
    <location>
        <begin position="24"/>
        <end position="196"/>
    </location>
</feature>
<evidence type="ECO:0000259" key="8">
    <source>
        <dbReference type="PROSITE" id="PS50025"/>
    </source>
</evidence>
<feature type="transmembrane region" description="Helical" evidence="6">
    <location>
        <begin position="2179"/>
        <end position="2200"/>
    </location>
</feature>
<dbReference type="Proteomes" id="UP000007266">
    <property type="component" value="Linkage group 1"/>
</dbReference>
<feature type="repeat" description="CSPG" evidence="5">
    <location>
        <begin position="1810"/>
        <end position="1901"/>
    </location>
</feature>
<feature type="repeat" description="CSPG" evidence="5">
    <location>
        <begin position="434"/>
        <end position="526"/>
    </location>
</feature>
<proteinExistence type="predicted"/>
<keyword evidence="6" id="KW-0812">Transmembrane</keyword>
<evidence type="ECO:0000256" key="6">
    <source>
        <dbReference type="SAM" id="Phobius"/>
    </source>
</evidence>
<feature type="repeat" description="CSPG" evidence="5">
    <location>
        <begin position="1572"/>
        <end position="1669"/>
    </location>
</feature>
<reference evidence="9 10" key="2">
    <citation type="journal article" date="2010" name="Nucleic Acids Res.">
        <title>BeetleBase in 2010: revisions to provide comprehensive genomic information for Tribolium castaneum.</title>
        <authorList>
            <person name="Kim H.S."/>
            <person name="Murphy T."/>
            <person name="Xia J."/>
            <person name="Caragea D."/>
            <person name="Park Y."/>
            <person name="Beeman R.W."/>
            <person name="Lorenzen M.D."/>
            <person name="Butcher S."/>
            <person name="Manak J.R."/>
            <person name="Brown S.J."/>
        </authorList>
    </citation>
    <scope>GENOME REANNOTATION</scope>
    <source>
        <strain evidence="9 10">Georgia GA2</strain>
    </source>
</reference>
<evidence type="ECO:0000313" key="9">
    <source>
        <dbReference type="EMBL" id="EFA11160.2"/>
    </source>
</evidence>
<dbReference type="Pfam" id="PF02210">
    <property type="entry name" value="Laminin_G_2"/>
    <property type="match status" value="1"/>
</dbReference>
<dbReference type="KEGG" id="tca:658178"/>
<reference evidence="9 10" key="1">
    <citation type="journal article" date="2008" name="Nature">
        <title>The genome of the model beetle and pest Tribolium castaneum.</title>
        <authorList>
            <consortium name="Tribolium Genome Sequencing Consortium"/>
            <person name="Richards S."/>
            <person name="Gibbs R.A."/>
            <person name="Weinstock G.M."/>
            <person name="Brown S.J."/>
            <person name="Denell R."/>
            <person name="Beeman R.W."/>
            <person name="Gibbs R."/>
            <person name="Beeman R.W."/>
            <person name="Brown S.J."/>
            <person name="Bucher G."/>
            <person name="Friedrich M."/>
            <person name="Grimmelikhuijzen C.J."/>
            <person name="Klingler M."/>
            <person name="Lorenzen M."/>
            <person name="Richards S."/>
            <person name="Roth S."/>
            <person name="Schroder R."/>
            <person name="Tautz D."/>
            <person name="Zdobnov E.M."/>
            <person name="Muzny D."/>
            <person name="Gibbs R.A."/>
            <person name="Weinstock G.M."/>
            <person name="Attaway T."/>
            <person name="Bell S."/>
            <person name="Buhay C.J."/>
            <person name="Chandrabose M.N."/>
            <person name="Chavez D."/>
            <person name="Clerk-Blankenburg K.P."/>
            <person name="Cree A."/>
            <person name="Dao M."/>
            <person name="Davis C."/>
            <person name="Chacko J."/>
            <person name="Dinh H."/>
            <person name="Dugan-Rocha S."/>
            <person name="Fowler G."/>
            <person name="Garner T.T."/>
            <person name="Garnes J."/>
            <person name="Gnirke A."/>
            <person name="Hawes A."/>
            <person name="Hernandez J."/>
            <person name="Hines S."/>
            <person name="Holder M."/>
            <person name="Hume J."/>
            <person name="Jhangiani S.N."/>
            <person name="Joshi V."/>
            <person name="Khan Z.M."/>
            <person name="Jackson L."/>
            <person name="Kovar C."/>
            <person name="Kowis A."/>
            <person name="Lee S."/>
            <person name="Lewis L.R."/>
            <person name="Margolis J."/>
            <person name="Morgan M."/>
            <person name="Nazareth L.V."/>
            <person name="Nguyen N."/>
            <person name="Okwuonu G."/>
            <person name="Parker D."/>
            <person name="Richards S."/>
            <person name="Ruiz S.J."/>
            <person name="Santibanez J."/>
            <person name="Savard J."/>
            <person name="Scherer S.E."/>
            <person name="Schneider B."/>
            <person name="Sodergren E."/>
            <person name="Tautz D."/>
            <person name="Vattahil S."/>
            <person name="Villasana D."/>
            <person name="White C.S."/>
            <person name="Wright R."/>
            <person name="Park Y."/>
            <person name="Beeman R.W."/>
            <person name="Lord J."/>
            <person name="Oppert B."/>
            <person name="Lorenzen M."/>
            <person name="Brown S."/>
            <person name="Wang L."/>
            <person name="Savard J."/>
            <person name="Tautz D."/>
            <person name="Richards S."/>
            <person name="Weinstock G."/>
            <person name="Gibbs R.A."/>
            <person name="Liu Y."/>
            <person name="Worley K."/>
            <person name="Weinstock G."/>
            <person name="Elsik C.G."/>
            <person name="Reese J.T."/>
            <person name="Elhaik E."/>
            <person name="Landan G."/>
            <person name="Graur D."/>
            <person name="Arensburger P."/>
            <person name="Atkinson P."/>
            <person name="Beeman R.W."/>
            <person name="Beidler J."/>
            <person name="Brown S.J."/>
            <person name="Demuth J.P."/>
            <person name="Drury D.W."/>
            <person name="Du Y.Z."/>
            <person name="Fujiwara H."/>
            <person name="Lorenzen M."/>
            <person name="Maselli V."/>
            <person name="Osanai M."/>
            <person name="Park Y."/>
            <person name="Robertson H.M."/>
            <person name="Tu Z."/>
            <person name="Wang J.J."/>
            <person name="Wang S."/>
            <person name="Richards S."/>
            <person name="Song H."/>
            <person name="Zhang L."/>
            <person name="Sodergren E."/>
            <person name="Werner D."/>
            <person name="Stanke M."/>
            <person name="Morgenstern B."/>
            <person name="Solovyev V."/>
            <person name="Kosarev P."/>
            <person name="Brown G."/>
            <person name="Chen H.C."/>
            <person name="Ermolaeva O."/>
            <person name="Hlavina W."/>
            <person name="Kapustin Y."/>
            <person name="Kiryutin B."/>
            <person name="Kitts P."/>
            <person name="Maglott D."/>
            <person name="Pruitt K."/>
            <person name="Sapojnikov V."/>
            <person name="Souvorov A."/>
            <person name="Mackey A.J."/>
            <person name="Waterhouse R.M."/>
            <person name="Wyder S."/>
            <person name="Zdobnov E.M."/>
            <person name="Zdobnov E.M."/>
            <person name="Wyder S."/>
            <person name="Kriventseva E.V."/>
            <person name="Kadowaki T."/>
            <person name="Bork P."/>
            <person name="Aranda M."/>
            <person name="Bao R."/>
            <person name="Beermann A."/>
            <person name="Berns N."/>
            <person name="Bolognesi R."/>
            <person name="Bonneton F."/>
            <person name="Bopp D."/>
            <person name="Brown S.J."/>
            <person name="Bucher G."/>
            <person name="Butts T."/>
            <person name="Chaumot A."/>
            <person name="Denell R.E."/>
            <person name="Ferrier D.E."/>
            <person name="Friedrich M."/>
            <person name="Gordon C.M."/>
            <person name="Jindra M."/>
            <person name="Klingler M."/>
            <person name="Lan Q."/>
            <person name="Lattorff H.M."/>
            <person name="Laudet V."/>
            <person name="von Levetsow C."/>
            <person name="Liu Z."/>
            <person name="Lutz R."/>
            <person name="Lynch J.A."/>
            <person name="da Fonseca R.N."/>
            <person name="Posnien N."/>
            <person name="Reuter R."/>
            <person name="Roth S."/>
            <person name="Savard J."/>
            <person name="Schinko J.B."/>
            <person name="Schmitt C."/>
            <person name="Schoppmeier M."/>
            <person name="Schroder R."/>
            <person name="Shippy T.D."/>
            <person name="Simonnet F."/>
            <person name="Marques-Souza H."/>
            <person name="Tautz D."/>
            <person name="Tomoyasu Y."/>
            <person name="Trauner J."/>
            <person name="Van der Zee M."/>
            <person name="Vervoort M."/>
            <person name="Wittkopp N."/>
            <person name="Wimmer E.A."/>
            <person name="Yang X."/>
            <person name="Jones A.K."/>
            <person name="Sattelle D.B."/>
            <person name="Ebert P.R."/>
            <person name="Nelson D."/>
            <person name="Scott J.G."/>
            <person name="Beeman R.W."/>
            <person name="Muthukrishnan S."/>
            <person name="Kramer K.J."/>
            <person name="Arakane Y."/>
            <person name="Beeman R.W."/>
            <person name="Zhu Q."/>
            <person name="Hogenkamp D."/>
            <person name="Dixit R."/>
            <person name="Oppert B."/>
            <person name="Jiang H."/>
            <person name="Zou Z."/>
            <person name="Marshall J."/>
            <person name="Elpidina E."/>
            <person name="Vinokurov K."/>
            <person name="Oppert C."/>
            <person name="Zou Z."/>
            <person name="Evans J."/>
            <person name="Lu Z."/>
            <person name="Zhao P."/>
            <person name="Sumathipala N."/>
            <person name="Altincicek B."/>
            <person name="Vilcinskas A."/>
            <person name="Williams M."/>
            <person name="Hultmark D."/>
            <person name="Hetru C."/>
            <person name="Jiang H."/>
            <person name="Grimmelikhuijzen C.J."/>
            <person name="Hauser F."/>
            <person name="Cazzamali G."/>
            <person name="Williamson M."/>
            <person name="Park Y."/>
            <person name="Li B."/>
            <person name="Tanaka Y."/>
            <person name="Predel R."/>
            <person name="Neupert S."/>
            <person name="Schachtner J."/>
            <person name="Verleyen P."/>
            <person name="Raible F."/>
            <person name="Bork P."/>
            <person name="Friedrich M."/>
            <person name="Walden K.K."/>
            <person name="Robertson H.M."/>
            <person name="Angeli S."/>
            <person name="Foret S."/>
            <person name="Bucher G."/>
            <person name="Schuetz S."/>
            <person name="Maleszka R."/>
            <person name="Wimmer E.A."/>
            <person name="Beeman R.W."/>
            <person name="Lorenzen M."/>
            <person name="Tomoyasu Y."/>
            <person name="Miller S.C."/>
            <person name="Grossmann D."/>
            <person name="Bucher G."/>
        </authorList>
    </citation>
    <scope>NUCLEOTIDE SEQUENCE [LARGE SCALE GENOMIC DNA]</scope>
    <source>
        <strain evidence="9 10">Georgia GA2</strain>
    </source>
</reference>
<dbReference type="STRING" id="7070.D6W7Z2"/>
<dbReference type="SUPFAM" id="SSF49899">
    <property type="entry name" value="Concanavalin A-like lectins/glucanases"/>
    <property type="match status" value="2"/>
</dbReference>
<organism evidence="9 10">
    <name type="scientific">Tribolium castaneum</name>
    <name type="common">Red flour beetle</name>
    <dbReference type="NCBI Taxonomy" id="7070"/>
    <lineage>
        <taxon>Eukaryota</taxon>
        <taxon>Metazoa</taxon>
        <taxon>Ecdysozoa</taxon>
        <taxon>Arthropoda</taxon>
        <taxon>Hexapoda</taxon>
        <taxon>Insecta</taxon>
        <taxon>Pterygota</taxon>
        <taxon>Neoptera</taxon>
        <taxon>Endopterygota</taxon>
        <taxon>Coleoptera</taxon>
        <taxon>Polyphaga</taxon>
        <taxon>Cucujiformia</taxon>
        <taxon>Tenebrionidae</taxon>
        <taxon>Tenebrionidae incertae sedis</taxon>
        <taxon>Tribolium</taxon>
    </lineage>
</organism>
<dbReference type="OrthoDB" id="430044at2759"/>
<feature type="repeat" description="CSPG" evidence="5">
    <location>
        <begin position="900"/>
        <end position="990"/>
    </location>
</feature>
<feature type="chain" id="PRO_5007310568" evidence="7">
    <location>
        <begin position="22"/>
        <end position="2307"/>
    </location>
</feature>
<keyword evidence="3" id="KW-0325">Glycoprotein</keyword>
<dbReference type="CDD" id="cd00110">
    <property type="entry name" value="LamG"/>
    <property type="match status" value="2"/>
</dbReference>
<evidence type="ECO:0000256" key="5">
    <source>
        <dbReference type="PROSITE-ProRule" id="PRU01201"/>
    </source>
</evidence>
<evidence type="ECO:0000256" key="4">
    <source>
        <dbReference type="PROSITE-ProRule" id="PRU00122"/>
    </source>
</evidence>
<feature type="signal peptide" evidence="7">
    <location>
        <begin position="1"/>
        <end position="21"/>
    </location>
</feature>
<keyword evidence="10" id="KW-1185">Reference proteome</keyword>
<name>D6W7Z2_TRICA</name>
<accession>D6W7Z2</accession>
<dbReference type="InterPro" id="IPR013320">
    <property type="entry name" value="ConA-like_dom_sf"/>
</dbReference>
<dbReference type="OMA" id="QCKVIPL"/>
<keyword evidence="6" id="KW-1133">Transmembrane helix</keyword>
<dbReference type="SMART" id="SM00282">
    <property type="entry name" value="LamG"/>
    <property type="match status" value="2"/>
</dbReference>
<dbReference type="Gene3D" id="2.60.120.200">
    <property type="match status" value="2"/>
</dbReference>
<dbReference type="InterPro" id="IPR001791">
    <property type="entry name" value="Laminin_G"/>
</dbReference>
<evidence type="ECO:0000256" key="3">
    <source>
        <dbReference type="ARBA" id="ARBA00023180"/>
    </source>
</evidence>
<dbReference type="EMBL" id="KQ971307">
    <property type="protein sequence ID" value="EFA11160.2"/>
    <property type="molecule type" value="Genomic_DNA"/>
</dbReference>
<feature type="repeat" description="CSPG" evidence="5">
    <location>
        <begin position="780"/>
        <end position="877"/>
    </location>
</feature>
<keyword evidence="6" id="KW-0472">Membrane</keyword>
<dbReference type="PANTHER" id="PTHR45739:SF12">
    <property type="entry name" value="CHONDROITIN SULFATE PROTEOGLYCAN 4-LIKE ISOFORM X2"/>
    <property type="match status" value="1"/>
</dbReference>
<protein>
    <submittedName>
        <fullName evidence="9">Chondroitin sulfate proteoglycan 4-like Protein</fullName>
    </submittedName>
</protein>
<comment type="caution">
    <text evidence="4">Lacks conserved residue(s) required for the propagation of feature annotation.</text>
</comment>
<evidence type="ECO:0000256" key="2">
    <source>
        <dbReference type="ARBA" id="ARBA00022737"/>
    </source>
</evidence>
<dbReference type="PANTHER" id="PTHR45739">
    <property type="entry name" value="MATRIX PROTEIN, PUTATIVE-RELATED"/>
    <property type="match status" value="1"/>
</dbReference>
<sequence length="2307" mass="261137">MECKLFMLWLLPSFVFHLCICVDQASFYGSSHISLPFQEAKSSTDVHFRFRTLLPNALILLVAGTTDYCIVRLENGRIKININLGAGESELLSQHNFKLNDFKWHEVTITRREANLSMQVDKAPLVQKQLPGQFFELNIHYGLFIGGHGNFSEIFFGHLDNFRGCLSELSYNGVMVLEQARLRQLQSIVQRITWNCASEFEATFEQPISFVEDDAFMLLSRNFYSKEIKIQFDIKTKTTQSILFYNIGRGTKFDFFLIEIWKSNIRCIIKSESTNTEIVNNEYIADGHWHKVHVHISPTLIEISVDGKMKNEKNGHGHGFQLSENVYIGGLEVSKRSRAMSKGCKYCDATFKGCLKHIIISDVKVGLSDVTVSEGLLSGCVWHYPCGQNPCKDGSVCVQKGLDSFQCHCQEEFCVKHNFTEGYKVFSHNSLATDLELLSVEPLSVLEGQSAIVTTNNLYMILDYQKFGIKDSGINFYIVEGPMHGTIDTWPHEKKSFSLADILKDKVHYIHDGSEFYQDIVVLEVEFSPDKSFILPGYLQGRFRFSLSANIVPVNDLPLLSASESTVLRIVQGTKKPIDSDLFKVKDPDSPPEQIIYNIIKSDIGHFEHRNKEGIKINSFSQKEIEEKKIMFVHHSNSQNDSFISLQVSDGIETSPVTKIRVSVSPQYWRLENNTGLIVLHQTSAIITPFNLSFTSNVMGVDHKIQFHVVKKPSYGVIEVEKNMNVWESSEIFTNIDLKQHRVRYRHTTSKPEFDEFQFKLTLDKSSVYTFRLTFVKCSLTNVNTKSLLFLNETWEATLSSEYLSFHTQPIKTLPTSIHYVITSPPRYGYLFSSMSKYKLRSCDTFTQEDIQSQNIKYKFHQKPYSYVNDSFQFIVLSPGCKNLTHNFNIIYKPLDEVSLKVIFHSKPLIVDEGASETIDLTHLNIKSSIVTELVFNITQKPQFGVLQISSQNERNDSDFFTSKELKSRQVYYKHDGSETRHDGFLFSALSSNEQNFQYVGEFKIEINLKNDNSPVRAIDKVFHVVVGGERIVTGNDLKYSDADLDTTPAQIIYTCRESPNGNFYYVGNRTLKIKEFSQSDIDNNRILFRHKGPEYAKVRLWVTDGKFHVNGILEVQASAPFIHVHHKKKLIVQQSSLAVVTEESLSYATNVFASDIDVIFEVTSQPTSGRLVNTNNLKSLYNFTQADVVSGRVSYINEVSNSDADEIELTVRCKDAVNVAQLGVLILPSTYWEPLEIKSVNKLIVEESTSAIITKNILEISQINVPPSAIYYYITQPPENGYISTIPDSKRSDYEPSNVYYFTQDLINENRILYIQSAANQTRDKIVFNVTNGMVWQNDVTLRIEIIPEQIYLGSNNVTVNEGGVTTLSTSHLFILTDYYKSKSQVQYLQYAILQDARHGCIQIDKRCNKLNKFSHKKLLGGSISYAHDGSENLVDEIKLTAVVNQKRSNPVTLNVNVLPVNDQKPKLVNNTGLVMWEGGVEAITNSMLAAIDNDKPGDTLKYQVINSWWGSLALKSDLANSVNHFTQELINLGMIVFKNQDGREAKFTFNISDGLHTTEQYTFHIKTKPVQLQMHCRSLHIFPLQRKYITSSHLLTTISDPTRVVTYDVVTPPTLGRLMMESAETPGIYKVVSTFTQHDLNDSKVFYEHTHQFSDLYANDSFVFNVKAHLARSLHNQTLKIDISVSSGGLDAYVTIPKITVNEGGITTVPLNLSRVITFLENHAGIRSPIIHASASVPQHGVIFLQHNHNISTFTQQQLESGQVYYEHDHSDSLGDNIHFSLYLIPGYVILCNITVPISINPINDQPFNLVTPAPSLTVVQGENHTITRTELATEDADTPPSKIKYDIISGPHQGRLVLLPDRVPVTYFTQADIDNKLLVYIHNSSVLVDSFHFRVWDESFRPEFKLFNIIVLPIQINISAGLPVYLQQGSDVMFLSEKQFFIETNANQYKIRYTVKREPKRGVLYVQDAPSLVFTQNDLKNDYVMYLQTDMTAANDTFKVIGEIISGNTSVGNEVDVTIKVQPLMQIRNFTVITGEYNRLTLSVLDATPLAKLTNSNPRYTVIHLPTCIQVKKVIRSSGEKRHVLNTVITSFSHDEVQSGLIYLYVKNIELPWNGLQERLIFLLAASIFQPAVGELKLDIKSSISNEIHSTLAGPSDPAGHEGGLHFASPNMTRDYFLIVSMVAGVIILGVAVIVVIKCRSLEAEELKKEEECLQPIPLPRPPDRLLASPSPLKQHHLDGFTPPLPTALPQCKVTPLSRSELESHACYPYGVDEQHSDDWSSCEASDPTCPSKNIMLRRNQYWV</sequence>
<dbReference type="InterPro" id="IPR039005">
    <property type="entry name" value="CSPG_rpt"/>
</dbReference>
<feature type="repeat" description="CSPG" evidence="5">
    <location>
        <begin position="1235"/>
        <end position="1332"/>
    </location>
</feature>
<feature type="domain" description="Laminin G" evidence="8">
    <location>
        <begin position="206"/>
        <end position="380"/>
    </location>
</feature>
<keyword evidence="1 7" id="KW-0732">Signal</keyword>
<dbReference type="PROSITE" id="PS51854">
    <property type="entry name" value="CSPG"/>
    <property type="match status" value="9"/>
</dbReference>
<dbReference type="FunCoup" id="D6W7Z2">
    <property type="interactions" value="15"/>
</dbReference>
<evidence type="ECO:0000313" key="10">
    <source>
        <dbReference type="Proteomes" id="UP000007266"/>
    </source>
</evidence>
<dbReference type="InterPro" id="IPR051561">
    <property type="entry name" value="FRAS1_ECM"/>
</dbReference>
<keyword evidence="2" id="KW-0677">Repeat</keyword>
<gene>
    <name evidence="9" type="primary">AUGUSTUS-3.0.2_04764</name>
    <name evidence="9" type="ORF">TcasGA2_TC004764</name>
</gene>
<dbReference type="Pfam" id="PF16184">
    <property type="entry name" value="Cadherin_3"/>
    <property type="match status" value="11"/>
</dbReference>